<feature type="region of interest" description="Disordered" evidence="1">
    <location>
        <begin position="183"/>
        <end position="202"/>
    </location>
</feature>
<evidence type="ECO:0000256" key="1">
    <source>
        <dbReference type="SAM" id="MobiDB-lite"/>
    </source>
</evidence>
<gene>
    <name evidence="2" type="ORF">I7I51_04250</name>
</gene>
<evidence type="ECO:0000313" key="3">
    <source>
        <dbReference type="Proteomes" id="UP000663671"/>
    </source>
</evidence>
<dbReference type="VEuPathDB" id="FungiDB:I7I51_04250"/>
<protein>
    <submittedName>
        <fullName evidence="2">Uncharacterized protein</fullName>
    </submittedName>
</protein>
<feature type="region of interest" description="Disordered" evidence="1">
    <location>
        <begin position="99"/>
        <end position="131"/>
    </location>
</feature>
<dbReference type="EMBL" id="CP069111">
    <property type="protein sequence ID" value="QSS62073.1"/>
    <property type="molecule type" value="Genomic_DNA"/>
</dbReference>
<organism evidence="2 3">
    <name type="scientific">Ajellomyces capsulatus</name>
    <name type="common">Darling's disease fungus</name>
    <name type="synonym">Histoplasma capsulatum</name>
    <dbReference type="NCBI Taxonomy" id="5037"/>
    <lineage>
        <taxon>Eukaryota</taxon>
        <taxon>Fungi</taxon>
        <taxon>Dikarya</taxon>
        <taxon>Ascomycota</taxon>
        <taxon>Pezizomycotina</taxon>
        <taxon>Eurotiomycetes</taxon>
        <taxon>Eurotiomycetidae</taxon>
        <taxon>Onygenales</taxon>
        <taxon>Ajellomycetaceae</taxon>
        <taxon>Histoplasma</taxon>
    </lineage>
</organism>
<reference evidence="2" key="1">
    <citation type="submission" date="2021-01" db="EMBL/GenBank/DDBJ databases">
        <title>Chromosome-level genome assembly of a human fungal pathogen reveals clustering of transcriptionally co-regulated genes.</title>
        <authorList>
            <person name="Voorhies M."/>
            <person name="Cohen S."/>
            <person name="Shea T.P."/>
            <person name="Petrus S."/>
            <person name="Munoz J.F."/>
            <person name="Poplawski S."/>
            <person name="Goldman W.E."/>
            <person name="Michael T."/>
            <person name="Cuomo C.A."/>
            <person name="Sil A."/>
            <person name="Beyhan S."/>
        </authorList>
    </citation>
    <scope>NUCLEOTIDE SEQUENCE</scope>
    <source>
        <strain evidence="2">WU24</strain>
    </source>
</reference>
<proteinExistence type="predicted"/>
<dbReference type="AlphaFoldDB" id="A0A8A1MBH8"/>
<sequence>MLVSMAGIVPLQHGMMLYTETEDVHRHSIVEALFALSRSTIDECCSKKKPKHGRERTALEPRRSNYELRNAKFSPSRAKKARCRYTCVKAAEDIRPLGQKSSITNQRRGGIEGTNHPIQSPNRRRSPGHDRRQGVAAGICLEEKCIHKDDGVECFGICDDLYAVGANGWKIVLSNRAIKSPSMGFRHKEDRRGTPGRAKGGG</sequence>
<name>A0A8A1MBH8_AJECA</name>
<dbReference type="Proteomes" id="UP000663671">
    <property type="component" value="Chromosome 5"/>
</dbReference>
<accession>A0A8A1MBH8</accession>
<evidence type="ECO:0000313" key="2">
    <source>
        <dbReference type="EMBL" id="QSS62073.1"/>
    </source>
</evidence>